<protein>
    <submittedName>
        <fullName evidence="2">Uncharacterized protein</fullName>
    </submittedName>
</protein>
<name>A0A841I4B5_9DEIO</name>
<evidence type="ECO:0000313" key="2">
    <source>
        <dbReference type="EMBL" id="MBB6099866.1"/>
    </source>
</evidence>
<feature type="compositionally biased region" description="Basic residues" evidence="1">
    <location>
        <begin position="129"/>
        <end position="141"/>
    </location>
</feature>
<comment type="caution">
    <text evidence="2">The sequence shown here is derived from an EMBL/GenBank/DDBJ whole genome shotgun (WGS) entry which is preliminary data.</text>
</comment>
<organism evidence="2 3">
    <name type="scientific">Deinobacterium chartae</name>
    <dbReference type="NCBI Taxonomy" id="521158"/>
    <lineage>
        <taxon>Bacteria</taxon>
        <taxon>Thermotogati</taxon>
        <taxon>Deinococcota</taxon>
        <taxon>Deinococci</taxon>
        <taxon>Deinococcales</taxon>
        <taxon>Deinococcaceae</taxon>
        <taxon>Deinobacterium</taxon>
    </lineage>
</organism>
<dbReference type="Proteomes" id="UP000569951">
    <property type="component" value="Unassembled WGS sequence"/>
</dbReference>
<sequence>MGYRKLSDQVRMLKNPQRSDVFVRLFRTAVREGRFDAAYLPERFELPKVYARRDNAGESYRKDARDMVFEVSPDFERWFAELDSELNSSKRRRRIKPSLEAYEQGLIDFRAAAEETRRKMMASQEKGQKLGRSRGKTRRATRSPGAEPAAQR</sequence>
<dbReference type="RefSeq" id="WP_183988605.1">
    <property type="nucleotide sequence ID" value="NZ_JACHHG010000016.1"/>
</dbReference>
<reference evidence="2 3" key="1">
    <citation type="submission" date="2020-08" db="EMBL/GenBank/DDBJ databases">
        <title>Genomic Encyclopedia of Type Strains, Phase IV (KMG-IV): sequencing the most valuable type-strain genomes for metagenomic binning, comparative biology and taxonomic classification.</title>
        <authorList>
            <person name="Goeker M."/>
        </authorList>
    </citation>
    <scope>NUCLEOTIDE SEQUENCE [LARGE SCALE GENOMIC DNA]</scope>
    <source>
        <strain evidence="2 3">DSM 21458</strain>
    </source>
</reference>
<feature type="region of interest" description="Disordered" evidence="1">
    <location>
        <begin position="117"/>
        <end position="152"/>
    </location>
</feature>
<gene>
    <name evidence="2" type="ORF">HNR42_003326</name>
</gene>
<evidence type="ECO:0000313" key="3">
    <source>
        <dbReference type="Proteomes" id="UP000569951"/>
    </source>
</evidence>
<evidence type="ECO:0000256" key="1">
    <source>
        <dbReference type="SAM" id="MobiDB-lite"/>
    </source>
</evidence>
<dbReference type="AlphaFoldDB" id="A0A841I4B5"/>
<keyword evidence="3" id="KW-1185">Reference proteome</keyword>
<proteinExistence type="predicted"/>
<accession>A0A841I4B5</accession>
<dbReference type="EMBL" id="JACHHG010000016">
    <property type="protein sequence ID" value="MBB6099866.1"/>
    <property type="molecule type" value="Genomic_DNA"/>
</dbReference>